<dbReference type="EMBL" id="LR134182">
    <property type="protein sequence ID" value="VEB42554.1"/>
    <property type="molecule type" value="Genomic_DNA"/>
</dbReference>
<dbReference type="Proteomes" id="UP000275777">
    <property type="component" value="Chromosome"/>
</dbReference>
<dbReference type="Gene3D" id="3.30.460.10">
    <property type="entry name" value="Beta Polymerase, domain 2"/>
    <property type="match status" value="1"/>
</dbReference>
<accession>A0A447TCF7</accession>
<evidence type="ECO:0000313" key="1">
    <source>
        <dbReference type="EMBL" id="VEB42554.1"/>
    </source>
</evidence>
<gene>
    <name evidence="1" type="ORF">NCTC9695_03004</name>
</gene>
<organism evidence="1 2">
    <name type="scientific">Chromobacterium violaceum</name>
    <dbReference type="NCBI Taxonomy" id="536"/>
    <lineage>
        <taxon>Bacteria</taxon>
        <taxon>Pseudomonadati</taxon>
        <taxon>Pseudomonadota</taxon>
        <taxon>Betaproteobacteria</taxon>
        <taxon>Neisseriales</taxon>
        <taxon>Chromobacteriaceae</taxon>
        <taxon>Chromobacterium</taxon>
    </lineage>
</organism>
<name>A0A447TCF7_CHRVL</name>
<reference evidence="1 2" key="1">
    <citation type="submission" date="2018-12" db="EMBL/GenBank/DDBJ databases">
        <authorList>
            <consortium name="Pathogen Informatics"/>
        </authorList>
    </citation>
    <scope>NUCLEOTIDE SEQUENCE [LARGE SCALE GENOMIC DNA]</scope>
    <source>
        <strain evidence="1 2">NCTC9695</strain>
    </source>
</reference>
<evidence type="ECO:0000313" key="2">
    <source>
        <dbReference type="Proteomes" id="UP000275777"/>
    </source>
</evidence>
<dbReference type="InterPro" id="IPR043519">
    <property type="entry name" value="NT_sf"/>
</dbReference>
<dbReference type="AlphaFoldDB" id="A0A447TCF7"/>
<proteinExistence type="predicted"/>
<protein>
    <submittedName>
        <fullName evidence="1">Uncharacterized protein</fullName>
    </submittedName>
</protein>
<sequence length="48" mass="5120">MVARLICRDLEGLATLDEVVSTISQLAEFAVRQALACADASLRNTAGR</sequence>